<evidence type="ECO:0000256" key="6">
    <source>
        <dbReference type="ARBA" id="ARBA00022723"/>
    </source>
</evidence>
<dbReference type="PANTHER" id="PTHR11472:SF41">
    <property type="entry name" value="ATP-DEPENDENT DNA HELICASE DDX11-RELATED"/>
    <property type="match status" value="1"/>
</dbReference>
<proteinExistence type="inferred from homology"/>
<keyword evidence="13" id="KW-0413">Isomerase</keyword>
<evidence type="ECO:0000256" key="13">
    <source>
        <dbReference type="ARBA" id="ARBA00023235"/>
    </source>
</evidence>
<gene>
    <name evidence="24" type="ORF">M408DRAFT_73811</name>
</gene>
<dbReference type="InterPro" id="IPR027417">
    <property type="entry name" value="P-loop_NTPase"/>
</dbReference>
<keyword evidence="10" id="KW-0067">ATP-binding</keyword>
<dbReference type="EC" id="5.6.2.3" evidence="17"/>
<sequence length="845" mass="94928">MDNLQLTTPDNFPIFPYDPPYSIQVDLMRHLFSAIENKQVAIVESPTGTGKSLTLLSGSLSWLNDDKERGQKGRFAQLEETYSKENAPSWIIKQSIALARQTYDLEQEDFQARLDKARQKEESMRRMSQARARKRQKVTHDSQSDDGEDEEEKFLPEDADDDNLSNEVKDLMRKLQQNAQKGDKTGDTEEPTCTKVFYASRTHSQLSQLQVEFEKLKPIVGDAIGRSIARVVPLGSRKNLCINEGLRARGGDLDEGCRELLNEKGKKRCQYLPTPEDDSRMQDIRDHILATPRDIEDLAELGRELKTCPYYGSRRAIKQAELVVLPYNLLLQRNSREALGVDITDQVVIIDEAHNLIDTILSIHTVSLSDTILKKSLQQLRAYLQRFRKLLTPRHALHLRRLTEFMVALDKYCDDTAKEASEKTPIVPSCDIMMTPGDLVAALGKKVQGINLLEIEAYLKSSKVARKISGYSDKLAEKEMAGNKEFRRSGNNPPLHAVQAFILTLINANEDGKIIVTTTMSKGSSPAVTLKYQLLNPSRVFQEVVDDARAVILAGGTMAPMSDFRSQLLPYLSEQKISLFSCGHVMPSENLKTLVVSRGPTGNALLFKHQQQKDPAVMTELGQILSNFVNLVPDGLVVFFPSYSFLNALRAKWKETGVLDRWGQKKTVFFEPQDGGSVENVLTEYSDAIRNKVYSRIEHSKTTGAILLAVVGAKLSEGLNFSDNLARAVVVVGLPFANMGSVELKERMRFVKELDEKNNPNAKGKDAGMELYENLCMKAVNQSIGRAIRHRNDWAALILLDERYASTRVRAKLPKWIGEGVTVAETFGQTIKELGQFYRARRMGT</sequence>
<protein>
    <recommendedName>
        <fullName evidence="5">ATP-dependent DNA helicase CHL1</fullName>
        <ecNumber evidence="17">5.6.2.3</ecNumber>
    </recommendedName>
    <alternativeName>
        <fullName evidence="4">ATP-dependent DNA helicase chl1</fullName>
    </alternativeName>
    <alternativeName>
        <fullName evidence="16">Chromosome loss protein 1</fullName>
    </alternativeName>
    <alternativeName>
        <fullName evidence="18 19">DNA 5'-3' helicase CHL1</fullName>
    </alternativeName>
</protein>
<name>A0A0C3AME5_SERVB</name>
<keyword evidence="7" id="KW-0547">Nucleotide-binding</keyword>
<evidence type="ECO:0000256" key="20">
    <source>
        <dbReference type="ARBA" id="ARBA00045702"/>
    </source>
</evidence>
<dbReference type="STRING" id="933852.A0A0C3AME5"/>
<keyword evidence="15" id="KW-0131">Cell cycle</keyword>
<dbReference type="HOGENOM" id="CLU_006515_2_0_1"/>
<evidence type="ECO:0000256" key="10">
    <source>
        <dbReference type="ARBA" id="ARBA00022840"/>
    </source>
</evidence>
<evidence type="ECO:0000256" key="21">
    <source>
        <dbReference type="ARBA" id="ARBA00048954"/>
    </source>
</evidence>
<dbReference type="Proteomes" id="UP000054097">
    <property type="component" value="Unassembled WGS sequence"/>
</dbReference>
<keyword evidence="14" id="KW-0539">Nucleus</keyword>
<dbReference type="GO" id="GO:0046872">
    <property type="term" value="F:metal ion binding"/>
    <property type="evidence" value="ECO:0007669"/>
    <property type="project" value="UniProtKB-KW"/>
</dbReference>
<dbReference type="InterPro" id="IPR010614">
    <property type="entry name" value="RAD3-like_helicase_DEAD"/>
</dbReference>
<dbReference type="FunFam" id="3.40.50.300:FF:001372">
    <property type="entry name" value="ATP-dependent DNA helicase chl1"/>
    <property type="match status" value="1"/>
</dbReference>
<keyword evidence="25" id="KW-1185">Reference proteome</keyword>
<dbReference type="GO" id="GO:0016818">
    <property type="term" value="F:hydrolase activity, acting on acid anhydrides, in phosphorus-containing anhydrides"/>
    <property type="evidence" value="ECO:0007669"/>
    <property type="project" value="InterPro"/>
</dbReference>
<keyword evidence="8" id="KW-0378">Hydrolase</keyword>
<dbReference type="GO" id="GO:0005634">
    <property type="term" value="C:nucleus"/>
    <property type="evidence" value="ECO:0007669"/>
    <property type="project" value="UniProtKB-SubCell"/>
</dbReference>
<dbReference type="SMART" id="SM00488">
    <property type="entry name" value="DEXDc2"/>
    <property type="match status" value="1"/>
</dbReference>
<evidence type="ECO:0000256" key="1">
    <source>
        <dbReference type="ARBA" id="ARBA00001966"/>
    </source>
</evidence>
<dbReference type="InterPro" id="IPR006555">
    <property type="entry name" value="ATP-dep_Helicase_C"/>
</dbReference>
<dbReference type="InterPro" id="IPR045028">
    <property type="entry name" value="DinG/Rad3-like"/>
</dbReference>
<dbReference type="Gene3D" id="3.40.50.300">
    <property type="entry name" value="P-loop containing nucleotide triphosphate hydrolases"/>
    <property type="match status" value="2"/>
</dbReference>
<dbReference type="InterPro" id="IPR013020">
    <property type="entry name" value="Rad3/Chl1-like"/>
</dbReference>
<comment type="similarity">
    <text evidence="3">Belongs to the DEAD box helicase family. DEAH subfamily. DDX11/CHL1 sub-subfamily.</text>
</comment>
<evidence type="ECO:0000256" key="17">
    <source>
        <dbReference type="ARBA" id="ARBA00044969"/>
    </source>
</evidence>
<dbReference type="AlphaFoldDB" id="A0A0C3AME5"/>
<evidence type="ECO:0000256" key="12">
    <source>
        <dbReference type="ARBA" id="ARBA00023014"/>
    </source>
</evidence>
<dbReference type="GO" id="GO:0005524">
    <property type="term" value="F:ATP binding"/>
    <property type="evidence" value="ECO:0007669"/>
    <property type="project" value="UniProtKB-KW"/>
</dbReference>
<feature type="compositionally biased region" description="Acidic residues" evidence="22">
    <location>
        <begin position="144"/>
        <end position="163"/>
    </location>
</feature>
<evidence type="ECO:0000256" key="3">
    <source>
        <dbReference type="ARBA" id="ARBA00008435"/>
    </source>
</evidence>
<evidence type="ECO:0000256" key="18">
    <source>
        <dbReference type="ARBA" id="ARBA00044998"/>
    </source>
</evidence>
<dbReference type="PROSITE" id="PS51193">
    <property type="entry name" value="HELICASE_ATP_BIND_2"/>
    <property type="match status" value="1"/>
</dbReference>
<organism evidence="24 25">
    <name type="scientific">Serendipita vermifera MAFF 305830</name>
    <dbReference type="NCBI Taxonomy" id="933852"/>
    <lineage>
        <taxon>Eukaryota</taxon>
        <taxon>Fungi</taxon>
        <taxon>Dikarya</taxon>
        <taxon>Basidiomycota</taxon>
        <taxon>Agaricomycotina</taxon>
        <taxon>Agaricomycetes</taxon>
        <taxon>Sebacinales</taxon>
        <taxon>Serendipitaceae</taxon>
        <taxon>Serendipita</taxon>
    </lineage>
</organism>
<evidence type="ECO:0000256" key="16">
    <source>
        <dbReference type="ARBA" id="ARBA00029709"/>
    </source>
</evidence>
<evidence type="ECO:0000256" key="8">
    <source>
        <dbReference type="ARBA" id="ARBA00022801"/>
    </source>
</evidence>
<evidence type="ECO:0000256" key="9">
    <source>
        <dbReference type="ARBA" id="ARBA00022806"/>
    </source>
</evidence>
<dbReference type="SMART" id="SM00487">
    <property type="entry name" value="DEXDc"/>
    <property type="match status" value="1"/>
</dbReference>
<dbReference type="GO" id="GO:0006139">
    <property type="term" value="P:nucleobase-containing compound metabolic process"/>
    <property type="evidence" value="ECO:0007669"/>
    <property type="project" value="InterPro"/>
</dbReference>
<dbReference type="PANTHER" id="PTHR11472">
    <property type="entry name" value="DNA REPAIR DEAD HELICASE RAD3/XP-D SUBFAMILY MEMBER"/>
    <property type="match status" value="1"/>
</dbReference>
<feature type="region of interest" description="Disordered" evidence="22">
    <location>
        <begin position="117"/>
        <end position="163"/>
    </location>
</feature>
<evidence type="ECO:0000256" key="15">
    <source>
        <dbReference type="ARBA" id="ARBA00023306"/>
    </source>
</evidence>
<dbReference type="GO" id="GO:0034085">
    <property type="term" value="P:establishment of sister chromatid cohesion"/>
    <property type="evidence" value="ECO:0007669"/>
    <property type="project" value="TreeGrafter"/>
</dbReference>
<evidence type="ECO:0000256" key="5">
    <source>
        <dbReference type="ARBA" id="ARBA00017386"/>
    </source>
</evidence>
<comment type="catalytic activity">
    <reaction evidence="21">
        <text>ATP + H2O = ADP + phosphate + H(+)</text>
        <dbReference type="Rhea" id="RHEA:13065"/>
        <dbReference type="ChEBI" id="CHEBI:15377"/>
        <dbReference type="ChEBI" id="CHEBI:15378"/>
        <dbReference type="ChEBI" id="CHEBI:30616"/>
        <dbReference type="ChEBI" id="CHEBI:43474"/>
        <dbReference type="ChEBI" id="CHEBI:456216"/>
        <dbReference type="EC" id="5.6.2.3"/>
    </reaction>
</comment>
<keyword evidence="12" id="KW-0411">Iron-sulfur</keyword>
<dbReference type="EMBL" id="KN824311">
    <property type="protein sequence ID" value="KIM25755.1"/>
    <property type="molecule type" value="Genomic_DNA"/>
</dbReference>
<dbReference type="SUPFAM" id="SSF52540">
    <property type="entry name" value="P-loop containing nucleoside triphosphate hydrolases"/>
    <property type="match status" value="1"/>
</dbReference>
<dbReference type="GO" id="GO:0051536">
    <property type="term" value="F:iron-sulfur cluster binding"/>
    <property type="evidence" value="ECO:0007669"/>
    <property type="project" value="UniProtKB-KW"/>
</dbReference>
<reference evidence="25" key="2">
    <citation type="submission" date="2015-01" db="EMBL/GenBank/DDBJ databases">
        <title>Evolutionary Origins and Diversification of the Mycorrhizal Mutualists.</title>
        <authorList>
            <consortium name="DOE Joint Genome Institute"/>
            <consortium name="Mycorrhizal Genomics Consortium"/>
            <person name="Kohler A."/>
            <person name="Kuo A."/>
            <person name="Nagy L.G."/>
            <person name="Floudas D."/>
            <person name="Copeland A."/>
            <person name="Barry K.W."/>
            <person name="Cichocki N."/>
            <person name="Veneault-Fourrey C."/>
            <person name="LaButti K."/>
            <person name="Lindquist E.A."/>
            <person name="Lipzen A."/>
            <person name="Lundell T."/>
            <person name="Morin E."/>
            <person name="Murat C."/>
            <person name="Riley R."/>
            <person name="Ohm R."/>
            <person name="Sun H."/>
            <person name="Tunlid A."/>
            <person name="Henrissat B."/>
            <person name="Grigoriev I.V."/>
            <person name="Hibbett D.S."/>
            <person name="Martin F."/>
        </authorList>
    </citation>
    <scope>NUCLEOTIDE SEQUENCE [LARGE SCALE GENOMIC DNA]</scope>
    <source>
        <strain evidence="25">MAFF 305830</strain>
    </source>
</reference>
<dbReference type="GO" id="GO:0003677">
    <property type="term" value="F:DNA binding"/>
    <property type="evidence" value="ECO:0007669"/>
    <property type="project" value="InterPro"/>
</dbReference>
<evidence type="ECO:0000256" key="14">
    <source>
        <dbReference type="ARBA" id="ARBA00023242"/>
    </source>
</evidence>
<reference evidence="24 25" key="1">
    <citation type="submission" date="2014-04" db="EMBL/GenBank/DDBJ databases">
        <authorList>
            <consortium name="DOE Joint Genome Institute"/>
            <person name="Kuo A."/>
            <person name="Zuccaro A."/>
            <person name="Kohler A."/>
            <person name="Nagy L.G."/>
            <person name="Floudas D."/>
            <person name="Copeland A."/>
            <person name="Barry K.W."/>
            <person name="Cichocki N."/>
            <person name="Veneault-Fourrey C."/>
            <person name="LaButti K."/>
            <person name="Lindquist E.A."/>
            <person name="Lipzen A."/>
            <person name="Lundell T."/>
            <person name="Morin E."/>
            <person name="Murat C."/>
            <person name="Sun H."/>
            <person name="Tunlid A."/>
            <person name="Henrissat B."/>
            <person name="Grigoriev I.V."/>
            <person name="Hibbett D.S."/>
            <person name="Martin F."/>
            <person name="Nordberg H.P."/>
            <person name="Cantor M.N."/>
            <person name="Hua S.X."/>
        </authorList>
    </citation>
    <scope>NUCLEOTIDE SEQUENCE [LARGE SCALE GENOMIC DNA]</scope>
    <source>
        <strain evidence="24 25">MAFF 305830</strain>
    </source>
</reference>
<dbReference type="Pfam" id="PF13307">
    <property type="entry name" value="Helicase_C_2"/>
    <property type="match status" value="1"/>
</dbReference>
<evidence type="ECO:0000259" key="23">
    <source>
        <dbReference type="PROSITE" id="PS51193"/>
    </source>
</evidence>
<keyword evidence="9" id="KW-0347">Helicase</keyword>
<evidence type="ECO:0000256" key="7">
    <source>
        <dbReference type="ARBA" id="ARBA00022741"/>
    </source>
</evidence>
<keyword evidence="6" id="KW-0479">Metal-binding</keyword>
<comment type="cofactor">
    <cofactor evidence="1">
        <name>[4Fe-4S] cluster</name>
        <dbReference type="ChEBI" id="CHEBI:49883"/>
    </cofactor>
</comment>
<feature type="domain" description="Helicase ATP-binding" evidence="23">
    <location>
        <begin position="10"/>
        <end position="409"/>
    </location>
</feature>
<evidence type="ECO:0000313" key="24">
    <source>
        <dbReference type="EMBL" id="KIM25755.1"/>
    </source>
</evidence>
<evidence type="ECO:0000256" key="11">
    <source>
        <dbReference type="ARBA" id="ARBA00023004"/>
    </source>
</evidence>
<evidence type="ECO:0000256" key="22">
    <source>
        <dbReference type="SAM" id="MobiDB-lite"/>
    </source>
</evidence>
<dbReference type="SMART" id="SM00491">
    <property type="entry name" value="HELICc2"/>
    <property type="match status" value="1"/>
</dbReference>
<dbReference type="InterPro" id="IPR014001">
    <property type="entry name" value="Helicase_ATP-bd"/>
</dbReference>
<evidence type="ECO:0000256" key="2">
    <source>
        <dbReference type="ARBA" id="ARBA00004123"/>
    </source>
</evidence>
<dbReference type="InterPro" id="IPR006554">
    <property type="entry name" value="Helicase-like_DEXD_c2"/>
</dbReference>
<comment type="function">
    <text evidence="20">ATP-dependent DNA helicase important for chromosome transmission and normal cell cycle progression in G(2)/M. May have a role in changing DNA topology to allow the loading of proteins involved in maintaining sister chromatid cohesion in the vicinity of the centromeres. Has a specific role in chromosome segregation during meiosis II.</text>
</comment>
<dbReference type="NCBIfam" id="TIGR00604">
    <property type="entry name" value="rad3"/>
    <property type="match status" value="1"/>
</dbReference>
<evidence type="ECO:0000256" key="19">
    <source>
        <dbReference type="ARBA" id="ARBA00045008"/>
    </source>
</evidence>
<evidence type="ECO:0000256" key="4">
    <source>
        <dbReference type="ARBA" id="ARBA00016387"/>
    </source>
</evidence>
<comment type="subcellular location">
    <subcellularLocation>
        <location evidence="2">Nucleus</location>
    </subcellularLocation>
</comment>
<dbReference type="OrthoDB" id="267079at2759"/>
<keyword evidence="11" id="KW-0408">Iron</keyword>
<dbReference type="Pfam" id="PF06733">
    <property type="entry name" value="DEAD_2"/>
    <property type="match status" value="1"/>
</dbReference>
<dbReference type="InterPro" id="IPR014013">
    <property type="entry name" value="Helic_SF1/SF2_ATP-bd_DinG/Rad3"/>
</dbReference>
<dbReference type="CDD" id="cd18788">
    <property type="entry name" value="SF2_C_XPD"/>
    <property type="match status" value="1"/>
</dbReference>
<evidence type="ECO:0000313" key="25">
    <source>
        <dbReference type="Proteomes" id="UP000054097"/>
    </source>
</evidence>
<accession>A0A0C3AME5</accession>
<dbReference type="GO" id="GO:0043139">
    <property type="term" value="F:5'-3' DNA helicase activity"/>
    <property type="evidence" value="ECO:0007669"/>
    <property type="project" value="UniProtKB-EC"/>
</dbReference>